<evidence type="ECO:0000313" key="1">
    <source>
        <dbReference type="EMBL" id="KKQ56163.1"/>
    </source>
</evidence>
<dbReference type="Pfam" id="PF02585">
    <property type="entry name" value="PIG-L"/>
    <property type="match status" value="1"/>
</dbReference>
<organism evidence="1 2">
    <name type="scientific">Candidatus Woesebacteria bacterium GW2011_GWC1_38_13</name>
    <dbReference type="NCBI Taxonomy" id="1618583"/>
    <lineage>
        <taxon>Bacteria</taxon>
        <taxon>Candidatus Woeseibacteriota</taxon>
    </lineage>
</organism>
<evidence type="ECO:0008006" key="3">
    <source>
        <dbReference type="Google" id="ProtNLM"/>
    </source>
</evidence>
<dbReference type="PANTHER" id="PTHR12993">
    <property type="entry name" value="N-ACETYLGLUCOSAMINYL-PHOSPHATIDYLINOSITOL DE-N-ACETYLASE-RELATED"/>
    <property type="match status" value="1"/>
</dbReference>
<dbReference type="PANTHER" id="PTHR12993:SF11">
    <property type="entry name" value="N-ACETYLGLUCOSAMINYL-PHOSPHATIDYLINOSITOL DE-N-ACETYLASE"/>
    <property type="match status" value="1"/>
</dbReference>
<name>A0A0G0ILI3_9BACT</name>
<dbReference type="GO" id="GO:0016811">
    <property type="term" value="F:hydrolase activity, acting on carbon-nitrogen (but not peptide) bonds, in linear amides"/>
    <property type="evidence" value="ECO:0007669"/>
    <property type="project" value="TreeGrafter"/>
</dbReference>
<dbReference type="PATRIC" id="fig|1618583.3.peg.458"/>
<dbReference type="EMBL" id="LBUE01000009">
    <property type="protein sequence ID" value="KKQ56163.1"/>
    <property type="molecule type" value="Genomic_DNA"/>
</dbReference>
<dbReference type="Proteomes" id="UP000034096">
    <property type="component" value="Unassembled WGS sequence"/>
</dbReference>
<dbReference type="InterPro" id="IPR003737">
    <property type="entry name" value="GlcNAc_PI_deacetylase-related"/>
</dbReference>
<sequence>MKRIMPSKVILRKILIISPHPDDEILGCGGTIIKSIEKGDKISVAYLTSGDINQNIREKEVLTVCKYLGINSHYFLRLQRKGLTVSLENIKALMEIFEKVKPDLVYVNHELDADYEHRIAYQLAMQSYWRFNSDQAPNSKVIGLLLYEIHTPMEKYNLVEDISKYINKKMKAMSFYKSQLSKSRIDLAIKGLNRYRGRMHENIHYAEVFQIKKLTSL</sequence>
<gene>
    <name evidence="1" type="ORF">US75_C0009G0016</name>
</gene>
<evidence type="ECO:0000313" key="2">
    <source>
        <dbReference type="Proteomes" id="UP000034096"/>
    </source>
</evidence>
<dbReference type="STRING" id="1618583.US75_C0009G0016"/>
<proteinExistence type="predicted"/>
<protein>
    <recommendedName>
        <fullName evidence="3">LmbE family protein</fullName>
    </recommendedName>
</protein>
<dbReference type="AlphaFoldDB" id="A0A0G0ILI3"/>
<dbReference type="SUPFAM" id="SSF102588">
    <property type="entry name" value="LmbE-like"/>
    <property type="match status" value="1"/>
</dbReference>
<dbReference type="InterPro" id="IPR024078">
    <property type="entry name" value="LmbE-like_dom_sf"/>
</dbReference>
<comment type="caution">
    <text evidence="1">The sequence shown here is derived from an EMBL/GenBank/DDBJ whole genome shotgun (WGS) entry which is preliminary data.</text>
</comment>
<accession>A0A0G0ILI3</accession>
<dbReference type="Gene3D" id="3.40.50.10320">
    <property type="entry name" value="LmbE-like"/>
    <property type="match status" value="1"/>
</dbReference>
<reference evidence="1 2" key="1">
    <citation type="journal article" date="2015" name="Nature">
        <title>rRNA introns, odd ribosomes, and small enigmatic genomes across a large radiation of phyla.</title>
        <authorList>
            <person name="Brown C.T."/>
            <person name="Hug L.A."/>
            <person name="Thomas B.C."/>
            <person name="Sharon I."/>
            <person name="Castelle C.J."/>
            <person name="Singh A."/>
            <person name="Wilkins M.J."/>
            <person name="Williams K.H."/>
            <person name="Banfield J.F."/>
        </authorList>
    </citation>
    <scope>NUCLEOTIDE SEQUENCE [LARGE SCALE GENOMIC DNA]</scope>
</reference>